<accession>A0A2T9XZ51</accession>
<organism evidence="8 9">
    <name type="scientific">Furculomyces boomerangus</name>
    <dbReference type="NCBI Taxonomy" id="61424"/>
    <lineage>
        <taxon>Eukaryota</taxon>
        <taxon>Fungi</taxon>
        <taxon>Fungi incertae sedis</taxon>
        <taxon>Zoopagomycota</taxon>
        <taxon>Kickxellomycotina</taxon>
        <taxon>Harpellomycetes</taxon>
        <taxon>Harpellales</taxon>
        <taxon>Harpellaceae</taxon>
        <taxon>Furculomyces</taxon>
    </lineage>
</organism>
<feature type="compositionally biased region" description="Acidic residues" evidence="5">
    <location>
        <begin position="67"/>
        <end position="76"/>
    </location>
</feature>
<comment type="similarity">
    <text evidence="1">Belongs to the DNA polymerase type-B-like family.</text>
</comment>
<feature type="domain" description="Poly(A) RNA polymerase mitochondrial-like central palm" evidence="7">
    <location>
        <begin position="124"/>
        <end position="273"/>
    </location>
</feature>
<feature type="compositionally biased region" description="Basic and acidic residues" evidence="5">
    <location>
        <begin position="579"/>
        <end position="591"/>
    </location>
</feature>
<feature type="compositionally biased region" description="Basic and acidic residues" evidence="5">
    <location>
        <begin position="77"/>
        <end position="89"/>
    </location>
</feature>
<dbReference type="Pfam" id="PF22600">
    <property type="entry name" value="MTPAP-like_central"/>
    <property type="match status" value="1"/>
</dbReference>
<feature type="compositionally biased region" description="Basic and acidic residues" evidence="5">
    <location>
        <begin position="849"/>
        <end position="860"/>
    </location>
</feature>
<dbReference type="STRING" id="61424.A0A2T9XZ51"/>
<comment type="caution">
    <text evidence="8">The sequence shown here is derived from an EMBL/GenBank/DDBJ whole genome shotgun (WGS) entry which is preliminary data.</text>
</comment>
<keyword evidence="3" id="KW-0479">Metal-binding</keyword>
<evidence type="ECO:0000256" key="3">
    <source>
        <dbReference type="ARBA" id="ARBA00022723"/>
    </source>
</evidence>
<feature type="compositionally biased region" description="Polar residues" evidence="5">
    <location>
        <begin position="901"/>
        <end position="913"/>
    </location>
</feature>
<dbReference type="InterPro" id="IPR043519">
    <property type="entry name" value="NT_sf"/>
</dbReference>
<gene>
    <name evidence="8" type="ORF">BB559_007054</name>
</gene>
<dbReference type="InterPro" id="IPR002058">
    <property type="entry name" value="PAP_assoc"/>
</dbReference>
<name>A0A2T9XZ51_9FUNG</name>
<dbReference type="PANTHER" id="PTHR23092:SF15">
    <property type="entry name" value="INACTIVE NON-CANONICAL POLY(A) RNA POLYMERASE PROTEIN TRF4-2-RELATED"/>
    <property type="match status" value="1"/>
</dbReference>
<dbReference type="GO" id="GO:0031499">
    <property type="term" value="C:TRAMP complex"/>
    <property type="evidence" value="ECO:0007669"/>
    <property type="project" value="TreeGrafter"/>
</dbReference>
<evidence type="ECO:0000256" key="1">
    <source>
        <dbReference type="ARBA" id="ARBA00008593"/>
    </source>
</evidence>
<evidence type="ECO:0000256" key="5">
    <source>
        <dbReference type="SAM" id="MobiDB-lite"/>
    </source>
</evidence>
<reference evidence="8 9" key="1">
    <citation type="journal article" date="2018" name="MBio">
        <title>Comparative Genomics Reveals the Core Gene Toolbox for the Fungus-Insect Symbiosis.</title>
        <authorList>
            <person name="Wang Y."/>
            <person name="Stata M."/>
            <person name="Wang W."/>
            <person name="Stajich J.E."/>
            <person name="White M.M."/>
            <person name="Moncalvo J.M."/>
        </authorList>
    </citation>
    <scope>NUCLEOTIDE SEQUENCE [LARGE SCALE GENOMIC DNA]</scope>
    <source>
        <strain evidence="8 9">AUS-77-4</strain>
    </source>
</reference>
<dbReference type="GO" id="GO:0003729">
    <property type="term" value="F:mRNA binding"/>
    <property type="evidence" value="ECO:0007669"/>
    <property type="project" value="TreeGrafter"/>
</dbReference>
<dbReference type="CDD" id="cd05402">
    <property type="entry name" value="NT_PAP_TUTase"/>
    <property type="match status" value="1"/>
</dbReference>
<feature type="compositionally biased region" description="Polar residues" evidence="5">
    <location>
        <begin position="801"/>
        <end position="818"/>
    </location>
</feature>
<dbReference type="Gene3D" id="1.10.1410.10">
    <property type="match status" value="1"/>
</dbReference>
<keyword evidence="4" id="KW-0460">Magnesium</keyword>
<dbReference type="OrthoDB" id="273917at2759"/>
<dbReference type="GO" id="GO:0010605">
    <property type="term" value="P:negative regulation of macromolecule metabolic process"/>
    <property type="evidence" value="ECO:0007669"/>
    <property type="project" value="UniProtKB-ARBA"/>
</dbReference>
<feature type="compositionally biased region" description="Low complexity" evidence="5">
    <location>
        <begin position="781"/>
        <end position="792"/>
    </location>
</feature>
<dbReference type="InterPro" id="IPR045862">
    <property type="entry name" value="Trf4-like"/>
</dbReference>
<feature type="domain" description="PAP-associated" evidence="6">
    <location>
        <begin position="335"/>
        <end position="397"/>
    </location>
</feature>
<dbReference type="GO" id="GO:0043634">
    <property type="term" value="P:polyadenylation-dependent ncRNA catabolic process"/>
    <property type="evidence" value="ECO:0007669"/>
    <property type="project" value="TreeGrafter"/>
</dbReference>
<dbReference type="GO" id="GO:0031123">
    <property type="term" value="P:RNA 3'-end processing"/>
    <property type="evidence" value="ECO:0007669"/>
    <property type="project" value="TreeGrafter"/>
</dbReference>
<feature type="region of interest" description="Disordered" evidence="5">
    <location>
        <begin position="439"/>
        <end position="476"/>
    </location>
</feature>
<feature type="compositionally biased region" description="Basic and acidic residues" evidence="5">
    <location>
        <begin position="614"/>
        <end position="630"/>
    </location>
</feature>
<feature type="region of interest" description="Disordered" evidence="5">
    <location>
        <begin position="48"/>
        <end position="89"/>
    </location>
</feature>
<feature type="compositionally biased region" description="Polar residues" evidence="5">
    <location>
        <begin position="633"/>
        <end position="645"/>
    </location>
</feature>
<dbReference type="GO" id="GO:0005730">
    <property type="term" value="C:nucleolus"/>
    <property type="evidence" value="ECO:0007669"/>
    <property type="project" value="TreeGrafter"/>
</dbReference>
<sequence>MTESIDFIPFDFESENENIDINDKEASRASSDLDIEIGSENKYKALDKIGTKRKRKNHQGNSAEISSDNDFDDSTLDDEKKEFHDSDKSDLNKSYTTGYDGTKLPPWLLNKKRDYKDRDISRMLNDEMKDFVEYISPTAEEHAVRQWILEKLTRILENFNLLKDKTKKIMVVCFGSYLTGLYLPTSDLDVTVCVVSTATNEICEEYEDKVKKKKLLYQISHALRGAKFSDYCEIIGNARVPIIKTKERYTNVSLDISINSISGLKTAKIVNHFLWVEYPEVLRGLAFAVKMFLHQRCMNEVYTGGLGSYAVVLLLVSFLQHHPRCQSKTLDLQENIGVLLCEFFELYGKRFNYDSVGISIADGGKYVSKGDFKGSNSGYDRRNQAMLYLEDPGDSTNDVTKGTYGMTRIKQSFSGAFDMITNSMFKFHQVRKFGKALNESSGDGWGESSKSKTDLHSSKKRHLTGKSQKRTNEKEELQYDLNKPVSFLGSIINVSNQVIRKRTDIASIFYNNVFQEELKVKFNPTMSIPSSISHNNLNVKEYVLGNAKTIKDVDISFVVPSSPDYVAASDSDSSGNENGKTETAKSKEIIAKKVGGNSKDIKKAEPKPPVQAVKDLKKDSLNLKEPEILNKNELVNTQNPNNALKTTDEKSSKSKVGSKKSLELIPENKKPLDKPSTNTNPSPISKEKKVDRISIIKSVDSKPDTGPERLLETKNEGSSISSTKTDNLKPSTNSTPVLESKKRKLNNSPVTKTDDSKINVGSDLVLLTKNRNSKISVSIKNTSSRPNTRSSSALDAKNKKANNLTSNKINDSKPNINSDPDFEKQKKKSKTSLIKDNGSKPSINSDPALETKEKIPVLETKKRKQKNSPVTKIGNPKSSTSSDLTSETKDKKPNGLPVIEPTSTKKNSPSKIQASKKRVKSISNRAKNIVNGILNNDQDNFPRSKK</sequence>
<evidence type="ECO:0000313" key="8">
    <source>
        <dbReference type="EMBL" id="PVU85379.1"/>
    </source>
</evidence>
<feature type="compositionally biased region" description="Basic residues" evidence="5">
    <location>
        <begin position="458"/>
        <end position="469"/>
    </location>
</feature>
<dbReference type="PANTHER" id="PTHR23092">
    <property type="entry name" value="POLY(A) RNA POLYMERASE"/>
    <property type="match status" value="1"/>
</dbReference>
<dbReference type="EC" id="2.7.7.19" evidence="2"/>
<feature type="compositionally biased region" description="Basic and acidic residues" evidence="5">
    <location>
        <begin position="685"/>
        <end position="715"/>
    </location>
</feature>
<evidence type="ECO:0000256" key="2">
    <source>
        <dbReference type="ARBA" id="ARBA00012388"/>
    </source>
</evidence>
<keyword evidence="9" id="KW-1185">Reference proteome</keyword>
<protein>
    <recommendedName>
        <fullName evidence="2">polynucleotide adenylyltransferase</fullName>
        <ecNumber evidence="2">2.7.7.19</ecNumber>
    </recommendedName>
</protein>
<feature type="compositionally biased region" description="Polar residues" evidence="5">
    <location>
        <begin position="876"/>
        <end position="885"/>
    </location>
</feature>
<dbReference type="AlphaFoldDB" id="A0A2T9XZ51"/>
<dbReference type="Gene3D" id="3.30.460.10">
    <property type="entry name" value="Beta Polymerase, domain 2"/>
    <property type="match status" value="1"/>
</dbReference>
<proteinExistence type="inferred from homology"/>
<dbReference type="Proteomes" id="UP000245699">
    <property type="component" value="Unassembled WGS sequence"/>
</dbReference>
<dbReference type="SUPFAM" id="SSF81631">
    <property type="entry name" value="PAP/OAS1 substrate-binding domain"/>
    <property type="match status" value="1"/>
</dbReference>
<dbReference type="SUPFAM" id="SSF81301">
    <property type="entry name" value="Nucleotidyltransferase"/>
    <property type="match status" value="1"/>
</dbReference>
<evidence type="ECO:0000259" key="6">
    <source>
        <dbReference type="Pfam" id="PF03828"/>
    </source>
</evidence>
<feature type="region of interest" description="Disordered" evidence="5">
    <location>
        <begin position="566"/>
        <end position="924"/>
    </location>
</feature>
<dbReference type="EMBL" id="MBFT01001093">
    <property type="protein sequence ID" value="PVU85379.1"/>
    <property type="molecule type" value="Genomic_DNA"/>
</dbReference>
<feature type="compositionally biased region" description="Basic and acidic residues" evidence="5">
    <location>
        <begin position="660"/>
        <end position="673"/>
    </location>
</feature>
<evidence type="ECO:0000313" key="9">
    <source>
        <dbReference type="Proteomes" id="UP000245699"/>
    </source>
</evidence>
<feature type="compositionally biased region" description="Polar residues" evidence="5">
    <location>
        <begin position="716"/>
        <end position="737"/>
    </location>
</feature>
<evidence type="ECO:0000259" key="7">
    <source>
        <dbReference type="Pfam" id="PF22600"/>
    </source>
</evidence>
<feature type="compositionally biased region" description="Polar residues" evidence="5">
    <location>
        <begin position="769"/>
        <end position="780"/>
    </location>
</feature>
<dbReference type="InterPro" id="IPR054708">
    <property type="entry name" value="MTPAP-like_central"/>
</dbReference>
<dbReference type="GO" id="GO:0046872">
    <property type="term" value="F:metal ion binding"/>
    <property type="evidence" value="ECO:0007669"/>
    <property type="project" value="UniProtKB-KW"/>
</dbReference>
<dbReference type="Pfam" id="PF03828">
    <property type="entry name" value="PAP_assoc"/>
    <property type="match status" value="1"/>
</dbReference>
<evidence type="ECO:0000256" key="4">
    <source>
        <dbReference type="ARBA" id="ARBA00022842"/>
    </source>
</evidence>
<dbReference type="GO" id="GO:1990817">
    <property type="term" value="F:poly(A) RNA polymerase activity"/>
    <property type="evidence" value="ECO:0007669"/>
    <property type="project" value="UniProtKB-EC"/>
</dbReference>